<keyword evidence="2 3" id="KW-0694">RNA-binding</keyword>
<organism evidence="6">
    <name type="scientific">Trypanosoma congolense (strain IL3000)</name>
    <dbReference type="NCBI Taxonomy" id="1068625"/>
    <lineage>
        <taxon>Eukaryota</taxon>
        <taxon>Discoba</taxon>
        <taxon>Euglenozoa</taxon>
        <taxon>Kinetoplastea</taxon>
        <taxon>Metakinetoplastina</taxon>
        <taxon>Trypanosomatida</taxon>
        <taxon>Trypanosomatidae</taxon>
        <taxon>Trypanosoma</taxon>
        <taxon>Nannomonas</taxon>
    </lineage>
</organism>
<evidence type="ECO:0000256" key="1">
    <source>
        <dbReference type="ARBA" id="ARBA00022737"/>
    </source>
</evidence>
<evidence type="ECO:0000313" key="6">
    <source>
        <dbReference type="EMBL" id="CCC94382.1"/>
    </source>
</evidence>
<name>G0UYB5_TRYCI</name>
<dbReference type="GO" id="GO:0003723">
    <property type="term" value="F:RNA binding"/>
    <property type="evidence" value="ECO:0007669"/>
    <property type="project" value="UniProtKB-UniRule"/>
</dbReference>
<dbReference type="SMART" id="SM00360">
    <property type="entry name" value="RRM"/>
    <property type="match status" value="1"/>
</dbReference>
<proteinExistence type="predicted"/>
<dbReference type="PROSITE" id="PS50102">
    <property type="entry name" value="RRM"/>
    <property type="match status" value="1"/>
</dbReference>
<dbReference type="InterPro" id="IPR035979">
    <property type="entry name" value="RBD_domain_sf"/>
</dbReference>
<dbReference type="Gene3D" id="3.30.70.330">
    <property type="match status" value="1"/>
</dbReference>
<sequence>MQQDKEEVDYLSTLKVSFTDNTLNNNSNGSTTLGGYTSRDRNSDGEQMDIQESIFHQQSSSYTFERFGRGYPCPQRRSAPRTFRNGRVGSKLFVGQVPAMATEKQLRPVFEPYGELLEVKIMRDTLGRSKGSAWVRYETNEMALNAIYALHGKHTVPPQTNPLRVQFATPSGAKHQGQKMNTVNTSLSGTQSGGEVWQMGMQFCPGTTVPMIPSTLPNTVGDYNSPSLVGNMNDIFSSTGPYTFSTSRVGSANLNPRGGDSCPTPELSQLIPSQLDDSQKAIYHVAANPRSGLYNQQVQTEWRSGDSGGSTRETCNIRVWPFDADRSVTRANVDELNPMVSGSFSSFDKNELFLGGGK</sequence>
<evidence type="ECO:0000256" key="3">
    <source>
        <dbReference type="PROSITE-ProRule" id="PRU00176"/>
    </source>
</evidence>
<keyword evidence="1" id="KW-0677">Repeat</keyword>
<dbReference type="InterPro" id="IPR012677">
    <property type="entry name" value="Nucleotide-bd_a/b_plait_sf"/>
</dbReference>
<feature type="compositionally biased region" description="Low complexity" evidence="4">
    <location>
        <begin position="21"/>
        <end position="35"/>
    </location>
</feature>
<reference evidence="6" key="1">
    <citation type="journal article" date="2012" name="Proc. Natl. Acad. Sci. U.S.A.">
        <title>Antigenic diversity is generated by distinct evolutionary mechanisms in African trypanosome species.</title>
        <authorList>
            <person name="Jackson A.P."/>
            <person name="Berry A."/>
            <person name="Aslett M."/>
            <person name="Allison H.C."/>
            <person name="Burton P."/>
            <person name="Vavrova-Anderson J."/>
            <person name="Brown R."/>
            <person name="Browne H."/>
            <person name="Corton N."/>
            <person name="Hauser H."/>
            <person name="Gamble J."/>
            <person name="Gilderthorp R."/>
            <person name="Marcello L."/>
            <person name="McQuillan J."/>
            <person name="Otto T.D."/>
            <person name="Quail M.A."/>
            <person name="Sanders M.J."/>
            <person name="van Tonder A."/>
            <person name="Ginger M.L."/>
            <person name="Field M.C."/>
            <person name="Barry J.D."/>
            <person name="Hertz-Fowler C."/>
            <person name="Berriman M."/>
        </authorList>
    </citation>
    <scope>NUCLEOTIDE SEQUENCE</scope>
    <source>
        <strain evidence="6">IL3000</strain>
    </source>
</reference>
<evidence type="ECO:0000259" key="5">
    <source>
        <dbReference type="PROSITE" id="PS50102"/>
    </source>
</evidence>
<feature type="region of interest" description="Disordered" evidence="4">
    <location>
        <begin position="19"/>
        <end position="45"/>
    </location>
</feature>
<accession>G0UYB5</accession>
<evidence type="ECO:0000256" key="2">
    <source>
        <dbReference type="ARBA" id="ARBA00022884"/>
    </source>
</evidence>
<dbReference type="EMBL" id="HE575323">
    <property type="protein sequence ID" value="CCC94382.1"/>
    <property type="molecule type" value="Genomic_DNA"/>
</dbReference>
<protein>
    <submittedName>
        <fullName evidence="6">Putative RNA-binding protein</fullName>
    </submittedName>
</protein>
<dbReference type="AlphaFoldDB" id="G0UYB5"/>
<dbReference type="VEuPathDB" id="TriTrypDB:TcIL3000_10_11630"/>
<dbReference type="PANTHER" id="PTHR24012">
    <property type="entry name" value="RNA BINDING PROTEIN"/>
    <property type="match status" value="1"/>
</dbReference>
<dbReference type="InterPro" id="IPR000504">
    <property type="entry name" value="RRM_dom"/>
</dbReference>
<feature type="domain" description="RRM" evidence="5">
    <location>
        <begin position="90"/>
        <end position="170"/>
    </location>
</feature>
<gene>
    <name evidence="6" type="ORF">TCIL3000_10_11630</name>
</gene>
<evidence type="ECO:0000256" key="4">
    <source>
        <dbReference type="SAM" id="MobiDB-lite"/>
    </source>
</evidence>
<dbReference type="SUPFAM" id="SSF54928">
    <property type="entry name" value="RNA-binding domain, RBD"/>
    <property type="match status" value="1"/>
</dbReference>
<dbReference type="Pfam" id="PF00076">
    <property type="entry name" value="RRM_1"/>
    <property type="match status" value="1"/>
</dbReference>